<dbReference type="SUPFAM" id="SSF51735">
    <property type="entry name" value="NAD(P)-binding Rossmann-fold domains"/>
    <property type="match status" value="1"/>
</dbReference>
<dbReference type="InterPro" id="IPR051604">
    <property type="entry name" value="Ergot_Alk_Oxidoreductase"/>
</dbReference>
<dbReference type="Gene3D" id="3.40.50.720">
    <property type="entry name" value="NAD(P)-binding Rossmann-like Domain"/>
    <property type="match status" value="1"/>
</dbReference>
<sequence>MSNSPTNVLIFGPSGQVARFAALESSTRGAKVWLAMRDTSKKIDGLSDDAKFSRVQADLLNPDSIKDAVAKSGAKIAFVYVIWQSKDYMRTSFKALKEAGITYAVLLSSYGVQGSPREEINHRHFVAKVHAETEIALDESGISYTTVRPAFFSSNIFGHLEGIKKGEVGLFSPTSKFDWITTEDIGAVCGALLTQESENPPKEVYLCGQQVISHKEALQIIAGSVGREIQIKELTETAWREKDATQPPELMDSLKGLFEANLPPRTMYEGEIYENAKANVLKYSGREPMTFEGWVDRNKEAFV</sequence>
<dbReference type="PANTHER" id="PTHR43162:SF1">
    <property type="entry name" value="PRESTALK A DIFFERENTIATION PROTEIN A"/>
    <property type="match status" value="1"/>
</dbReference>
<dbReference type="EMBL" id="JAGMWT010000001">
    <property type="protein sequence ID" value="KAH7138825.1"/>
    <property type="molecule type" value="Genomic_DNA"/>
</dbReference>
<dbReference type="PANTHER" id="PTHR43162">
    <property type="match status" value="1"/>
</dbReference>
<dbReference type="AlphaFoldDB" id="A0A9P9EIF5"/>
<gene>
    <name evidence="2" type="ORF">B0J11DRAFT_501020</name>
</gene>
<evidence type="ECO:0000259" key="1">
    <source>
        <dbReference type="Pfam" id="PF05368"/>
    </source>
</evidence>
<accession>A0A9P9EIF5</accession>
<proteinExistence type="predicted"/>
<evidence type="ECO:0000313" key="3">
    <source>
        <dbReference type="Proteomes" id="UP000700596"/>
    </source>
</evidence>
<dbReference type="Pfam" id="PF05368">
    <property type="entry name" value="NmrA"/>
    <property type="match status" value="1"/>
</dbReference>
<keyword evidence="3" id="KW-1185">Reference proteome</keyword>
<name>A0A9P9EIF5_9PLEO</name>
<comment type="caution">
    <text evidence="2">The sequence shown here is derived from an EMBL/GenBank/DDBJ whole genome shotgun (WGS) entry which is preliminary data.</text>
</comment>
<dbReference type="Proteomes" id="UP000700596">
    <property type="component" value="Unassembled WGS sequence"/>
</dbReference>
<reference evidence="2" key="1">
    <citation type="journal article" date="2021" name="Nat. Commun.">
        <title>Genetic determinants of endophytism in the Arabidopsis root mycobiome.</title>
        <authorList>
            <person name="Mesny F."/>
            <person name="Miyauchi S."/>
            <person name="Thiergart T."/>
            <person name="Pickel B."/>
            <person name="Atanasova L."/>
            <person name="Karlsson M."/>
            <person name="Huettel B."/>
            <person name="Barry K.W."/>
            <person name="Haridas S."/>
            <person name="Chen C."/>
            <person name="Bauer D."/>
            <person name="Andreopoulos W."/>
            <person name="Pangilinan J."/>
            <person name="LaButti K."/>
            <person name="Riley R."/>
            <person name="Lipzen A."/>
            <person name="Clum A."/>
            <person name="Drula E."/>
            <person name="Henrissat B."/>
            <person name="Kohler A."/>
            <person name="Grigoriev I.V."/>
            <person name="Martin F.M."/>
            <person name="Hacquard S."/>
        </authorList>
    </citation>
    <scope>NUCLEOTIDE SEQUENCE</scope>
    <source>
        <strain evidence="2">MPI-CAGE-CH-0243</strain>
    </source>
</reference>
<dbReference type="OrthoDB" id="419598at2759"/>
<feature type="domain" description="NmrA-like" evidence="1">
    <location>
        <begin position="7"/>
        <end position="241"/>
    </location>
</feature>
<dbReference type="InterPro" id="IPR008030">
    <property type="entry name" value="NmrA-like"/>
</dbReference>
<organism evidence="2 3">
    <name type="scientific">Dendryphion nanum</name>
    <dbReference type="NCBI Taxonomy" id="256645"/>
    <lineage>
        <taxon>Eukaryota</taxon>
        <taxon>Fungi</taxon>
        <taxon>Dikarya</taxon>
        <taxon>Ascomycota</taxon>
        <taxon>Pezizomycotina</taxon>
        <taxon>Dothideomycetes</taxon>
        <taxon>Pleosporomycetidae</taxon>
        <taxon>Pleosporales</taxon>
        <taxon>Torulaceae</taxon>
        <taxon>Dendryphion</taxon>
    </lineage>
</organism>
<protein>
    <recommendedName>
        <fullName evidence="1">NmrA-like domain-containing protein</fullName>
    </recommendedName>
</protein>
<evidence type="ECO:0000313" key="2">
    <source>
        <dbReference type="EMBL" id="KAH7138825.1"/>
    </source>
</evidence>
<dbReference type="InterPro" id="IPR036291">
    <property type="entry name" value="NAD(P)-bd_dom_sf"/>
</dbReference>